<evidence type="ECO:0000313" key="1">
    <source>
        <dbReference type="EMBL" id="STY60833.1"/>
    </source>
</evidence>
<name>A0A378MXA0_MANHA</name>
<evidence type="ECO:0000313" key="2">
    <source>
        <dbReference type="Proteomes" id="UP000254802"/>
    </source>
</evidence>
<dbReference type="SUPFAM" id="SSF51726">
    <property type="entry name" value="UROD/MetE-like"/>
    <property type="match status" value="1"/>
</dbReference>
<dbReference type="KEGG" id="mhaq:WC39_09695"/>
<gene>
    <name evidence="1" type="ORF">NCTC10638_02039</name>
</gene>
<proteinExistence type="predicted"/>
<organism evidence="1 2">
    <name type="scientific">Mannheimia haemolytica</name>
    <name type="common">Pasteurella haemolytica</name>
    <dbReference type="NCBI Taxonomy" id="75985"/>
    <lineage>
        <taxon>Bacteria</taxon>
        <taxon>Pseudomonadati</taxon>
        <taxon>Pseudomonadota</taxon>
        <taxon>Gammaproteobacteria</taxon>
        <taxon>Pasteurellales</taxon>
        <taxon>Pasteurellaceae</taxon>
        <taxon>Mannheimia</taxon>
    </lineage>
</organism>
<reference evidence="1 2" key="1">
    <citation type="submission" date="2018-06" db="EMBL/GenBank/DDBJ databases">
        <authorList>
            <consortium name="Pathogen Informatics"/>
            <person name="Doyle S."/>
        </authorList>
    </citation>
    <scope>NUCLEOTIDE SEQUENCE [LARGE SCALE GENOMIC DNA]</scope>
    <source>
        <strain evidence="1 2">NCTC10638</strain>
    </source>
</reference>
<sequence>MAHQKLPFHADTVGSYLRSDAWKKAHADYKAGNISLEQRDEIVEAEVKKLVQASIRCGHSSCYRRRISPLLVAY</sequence>
<dbReference type="EMBL" id="UGPN01000002">
    <property type="protein sequence ID" value="STY60833.1"/>
    <property type="molecule type" value="Genomic_DNA"/>
</dbReference>
<dbReference type="Proteomes" id="UP000254802">
    <property type="component" value="Unassembled WGS sequence"/>
</dbReference>
<protein>
    <recommendedName>
        <fullName evidence="3">5-methyltetrahydropteroyltriglutamate--homocysteine S-methyltransferase</fullName>
    </recommendedName>
</protein>
<dbReference type="Gene3D" id="3.20.20.210">
    <property type="match status" value="1"/>
</dbReference>
<evidence type="ECO:0008006" key="3">
    <source>
        <dbReference type="Google" id="ProtNLM"/>
    </source>
</evidence>
<dbReference type="KEGG" id="mhay:VK67_09695"/>
<dbReference type="AlphaFoldDB" id="A0A378MXA0"/>
<dbReference type="STRING" id="75985.WC39_09695"/>
<accession>A0A378MXA0</accession>
<dbReference type="InterPro" id="IPR038071">
    <property type="entry name" value="UROD/MetE-like_sf"/>
</dbReference>